<comment type="caution">
    <text evidence="1">The sequence shown here is derived from an EMBL/GenBank/DDBJ whole genome shotgun (WGS) entry which is preliminary data.</text>
</comment>
<accession>A0A821XYA0</accession>
<keyword evidence="2" id="KW-1185">Reference proteome</keyword>
<proteinExistence type="predicted"/>
<name>A0A821XYA0_9NEOP</name>
<dbReference type="Proteomes" id="UP000663880">
    <property type="component" value="Unassembled WGS sequence"/>
</dbReference>
<sequence>MEIFQNVQLSNIFHYVAAKTENRPRGKWNVADCDAKKILGWKWDVNRPQDRRWTNELHHGKDQTANHAKDDPKCEDDLSKTAGSYCLQVACVMAILGGGVYL</sequence>
<organism evidence="1 2">
    <name type="scientific">Pieris macdunnoughi</name>
    <dbReference type="NCBI Taxonomy" id="345717"/>
    <lineage>
        <taxon>Eukaryota</taxon>
        <taxon>Metazoa</taxon>
        <taxon>Ecdysozoa</taxon>
        <taxon>Arthropoda</taxon>
        <taxon>Hexapoda</taxon>
        <taxon>Insecta</taxon>
        <taxon>Pterygota</taxon>
        <taxon>Neoptera</taxon>
        <taxon>Endopterygota</taxon>
        <taxon>Lepidoptera</taxon>
        <taxon>Glossata</taxon>
        <taxon>Ditrysia</taxon>
        <taxon>Papilionoidea</taxon>
        <taxon>Pieridae</taxon>
        <taxon>Pierinae</taxon>
        <taxon>Pieris</taxon>
    </lineage>
</organism>
<gene>
    <name evidence="1" type="ORF">PMACD_LOCUS15523</name>
</gene>
<evidence type="ECO:0000313" key="1">
    <source>
        <dbReference type="EMBL" id="CAF4949316.1"/>
    </source>
</evidence>
<reference evidence="1" key="1">
    <citation type="submission" date="2021-02" db="EMBL/GenBank/DDBJ databases">
        <authorList>
            <person name="Steward A R."/>
        </authorList>
    </citation>
    <scope>NUCLEOTIDE SEQUENCE</scope>
</reference>
<protein>
    <submittedName>
        <fullName evidence="1">Uncharacterized protein</fullName>
    </submittedName>
</protein>
<dbReference type="AlphaFoldDB" id="A0A821XYA0"/>
<dbReference type="EMBL" id="CAJOBZ010000071">
    <property type="protein sequence ID" value="CAF4949316.1"/>
    <property type="molecule type" value="Genomic_DNA"/>
</dbReference>
<evidence type="ECO:0000313" key="2">
    <source>
        <dbReference type="Proteomes" id="UP000663880"/>
    </source>
</evidence>